<evidence type="ECO:0000313" key="1">
    <source>
        <dbReference type="EMBL" id="KAI4331287.1"/>
    </source>
</evidence>
<gene>
    <name evidence="1" type="ORF">MLD38_029486</name>
</gene>
<dbReference type="EMBL" id="CM042887">
    <property type="protein sequence ID" value="KAI4331287.1"/>
    <property type="molecule type" value="Genomic_DNA"/>
</dbReference>
<dbReference type="Proteomes" id="UP001057402">
    <property type="component" value="Chromosome 8"/>
</dbReference>
<protein>
    <submittedName>
        <fullName evidence="1">Uncharacterized protein</fullName>
    </submittedName>
</protein>
<keyword evidence="2" id="KW-1185">Reference proteome</keyword>
<proteinExistence type="predicted"/>
<accession>A0ACB9N3W6</accession>
<name>A0ACB9N3W6_9MYRT</name>
<reference evidence="2" key="1">
    <citation type="journal article" date="2023" name="Front. Plant Sci.">
        <title>Chromosomal-level genome assembly of Melastoma candidum provides insights into trichome evolution.</title>
        <authorList>
            <person name="Zhong Y."/>
            <person name="Wu W."/>
            <person name="Sun C."/>
            <person name="Zou P."/>
            <person name="Liu Y."/>
            <person name="Dai S."/>
            <person name="Zhou R."/>
        </authorList>
    </citation>
    <scope>NUCLEOTIDE SEQUENCE [LARGE SCALE GENOMIC DNA]</scope>
</reference>
<sequence length="871" mass="92780">MVINNINNNGGTKSGRGGGGGTAYWALSEKVRNTIQSIKEVVKDHSNDEIYAALKESNMDPNETAQKLLNQDPFHEVRRKKDRKKENATEPAAFNLPKPPENYDPKMKVSTQVAPNFRRDYSRSYLPQHAGTARNVLPVTNKEFRIVRDNRIVPNPTRDSESTSQQPPLSSSDGVGSKMTERGSAGSSTGQKLMADHNHSGASKEDAISHSQSLSSSISNGSSRKAVERDRSTVSSSVLHVHGVKSDHSQSQPISLGSNNPSVGLYSSSTDPVHVPSPDSRSSSVVGAIKRDVGVVGGRRQAPEDSPKHSLDRGTSSNLTTGSAYSPGSLHSVSAAKTEQLVQNGSMQSAPSSSSGSRSFLTNQYAGKPNHIGGNLKASQPVKEWKPKSVVKANLTSPGIIGTPPKSISSPLNNSKEVSAETVKLPDRLPELHTHENRNVIIAQHIIIPDAERYQLTFGSFGKGFDSVKSFVHGDAKDDFKGEISASLPESDPTSSDDGDSGGKQADVIEDQARNSSLESPTSSASSESPLPDKKAAVPQNLDMGLIGLVRDGGRSYSPSESQQLQREPPEMPNFLGYEAQAGYDMAYFRTSMDEPVQMQGPPSQEALTSHMANSLPATTISLGGQAAQAQALAQMYPPVHVSHFANMMPYRQFISPVYMSPMAVPGYSGNPAYPHPSSGNSYMLMPGGASHINSGALKYGMQQFKPVQGSSPTGFGNFANHFSYSVNSAGGVGNAAGIDDPSRVKYKDSNLYIPNPQAEASEIWIQTPRDVPGMQSAQYYNLPGQAPPHAAYMPHAGHGSFNSGAPQSSHMQFPSPYHPSPQAPPSAIPNAHHLNPSLAGNLGVGVAAAAPVAQVGAYQQLGHLNWTSNF</sequence>
<organism evidence="1 2">
    <name type="scientific">Melastoma candidum</name>
    <dbReference type="NCBI Taxonomy" id="119954"/>
    <lineage>
        <taxon>Eukaryota</taxon>
        <taxon>Viridiplantae</taxon>
        <taxon>Streptophyta</taxon>
        <taxon>Embryophyta</taxon>
        <taxon>Tracheophyta</taxon>
        <taxon>Spermatophyta</taxon>
        <taxon>Magnoliopsida</taxon>
        <taxon>eudicotyledons</taxon>
        <taxon>Gunneridae</taxon>
        <taxon>Pentapetalae</taxon>
        <taxon>rosids</taxon>
        <taxon>malvids</taxon>
        <taxon>Myrtales</taxon>
        <taxon>Melastomataceae</taxon>
        <taxon>Melastomatoideae</taxon>
        <taxon>Melastomateae</taxon>
        <taxon>Melastoma</taxon>
    </lineage>
</organism>
<comment type="caution">
    <text evidence="1">The sequence shown here is derived from an EMBL/GenBank/DDBJ whole genome shotgun (WGS) entry which is preliminary data.</text>
</comment>
<evidence type="ECO:0000313" key="2">
    <source>
        <dbReference type="Proteomes" id="UP001057402"/>
    </source>
</evidence>